<evidence type="ECO:0000256" key="5">
    <source>
        <dbReference type="ARBA" id="ARBA00022722"/>
    </source>
</evidence>
<reference evidence="13 14" key="2">
    <citation type="journal article" date="2019" name="G3 (Bethesda)">
        <title>Hybrid Assembly of the Genome of the Entomopathogenic Nematode Steinernema carpocapsae Identifies the X-Chromosome.</title>
        <authorList>
            <person name="Serra L."/>
            <person name="Macchietto M."/>
            <person name="Macias-Munoz A."/>
            <person name="McGill C.J."/>
            <person name="Rodriguez I.M."/>
            <person name="Rodriguez B."/>
            <person name="Murad R."/>
            <person name="Mortazavi A."/>
        </authorList>
    </citation>
    <scope>NUCLEOTIDE SEQUENCE [LARGE SCALE GENOMIC DNA]</scope>
    <source>
        <strain evidence="13 14">ALL</strain>
    </source>
</reference>
<evidence type="ECO:0000256" key="8">
    <source>
        <dbReference type="ARBA" id="ARBA00022918"/>
    </source>
</evidence>
<dbReference type="InterPro" id="IPR041373">
    <property type="entry name" value="RT_RNaseH"/>
</dbReference>
<dbReference type="CDD" id="cd01647">
    <property type="entry name" value="RT_LTR"/>
    <property type="match status" value="1"/>
</dbReference>
<dbReference type="FunFam" id="3.10.10.10:FF:000007">
    <property type="entry name" value="Retrovirus-related Pol polyprotein from transposon 17.6-like Protein"/>
    <property type="match status" value="1"/>
</dbReference>
<dbReference type="STRING" id="34508.A0A4U5MBU4"/>
<feature type="domain" description="Reverse transcriptase" evidence="11">
    <location>
        <begin position="387"/>
        <end position="566"/>
    </location>
</feature>
<dbReference type="Pfam" id="PF00078">
    <property type="entry name" value="RVT_1"/>
    <property type="match status" value="1"/>
</dbReference>
<dbReference type="OrthoDB" id="154058at2759"/>
<feature type="domain" description="Peptidase A2" evidence="10">
    <location>
        <begin position="57"/>
        <end position="147"/>
    </location>
</feature>
<evidence type="ECO:0000256" key="1">
    <source>
        <dbReference type="ARBA" id="ARBA00012493"/>
    </source>
</evidence>
<evidence type="ECO:0000256" key="6">
    <source>
        <dbReference type="ARBA" id="ARBA00022759"/>
    </source>
</evidence>
<dbReference type="Proteomes" id="UP000298663">
    <property type="component" value="Unassembled WGS sequence"/>
</dbReference>
<dbReference type="Gene3D" id="3.30.420.10">
    <property type="entry name" value="Ribonuclease H-like superfamily/Ribonuclease H"/>
    <property type="match status" value="1"/>
</dbReference>
<evidence type="ECO:0000256" key="4">
    <source>
        <dbReference type="ARBA" id="ARBA00022695"/>
    </source>
</evidence>
<protein>
    <recommendedName>
        <fullName evidence="1">RNA-directed DNA polymerase</fullName>
        <ecNumber evidence="1">2.7.7.49</ecNumber>
    </recommendedName>
</protein>
<dbReference type="FunFam" id="3.30.70.270:FF:000020">
    <property type="entry name" value="Transposon Tf2-6 polyprotein-like Protein"/>
    <property type="match status" value="1"/>
</dbReference>
<feature type="compositionally biased region" description="Basic and acidic residues" evidence="9">
    <location>
        <begin position="1280"/>
        <end position="1291"/>
    </location>
</feature>
<dbReference type="PANTHER" id="PTHR37984:SF5">
    <property type="entry name" value="PROTEIN NYNRIN-LIKE"/>
    <property type="match status" value="1"/>
</dbReference>
<evidence type="ECO:0000313" key="14">
    <source>
        <dbReference type="Proteomes" id="UP000298663"/>
    </source>
</evidence>
<sequence>MTQGANKQPTNRFTGANNHNVHNRALNITRNEPKKPYRNGQKGYTPTLVLTVNGQQYRGLVDTGANLSVLSQGTWSRLATDSDKLTSSEETCIGANGLPIKVIGDCVIPVKYNSIHLEGVLFSVAPDSLGHDMIIGTDLMDMLGLELYDRNTKQRMSLPSLSYPTQTSGKMNVKSPIHVLQTTVVKPNGSAKLVVEFNGNSDKLYVMEPPTTLNAVYRIPSVLVKNNPANELTWTVQNASDSAVVLTKGTEIGAASEVVEVIGEDKTMTASTKLNHILTETNDDSSDLPFAMQECCQVALSPDERSQELKKQISEQFGNLDDDKAQEIFAMLSNYPEAFAIGDHELTQTDMVTHKIETGACAPIKSKARPIPYTVREKVVEMIHDYLRQGIIRKSHSPWTSPIVLVRKKDGAIRMCVDYRKLNSVTVKDAFPIPKINDLLVSFNNKRFFSTFDLHSGYWQIRMDGDSVDKTAFTTPVGLYEFTVMPFGLTNAVATFQRFIESLFEDLLHDFVYVYVDDILVASETWEDHKAHVEEVLRRVRKAGLRLKAKKCCFARQNVPFLGYLLTSEGIKIDLSKVSPIRNYPEPRNLKELQRFLGLATYNRKFIASFAQIAVPLTRLTKPAVPYDFDDACRKAFATIKEKICEEVTLRFPDFRAAESDEKRRFVIMTDASEDGLGGVLCQPDKNGCLRPIQFVSRRCSEAEKKYAPIDLEALAIKYTVSMVEQYVCMKTTVFTDHQPLVGVFKKGTCSNKRINRLLAEMIPHFQLEIKYIEGKRNVMADALSRAFEPSRAEKSENLDKAVTETVDAVTYAPTARVAAIEITPEKWRNELRTEPKFGDIFRYLQNEILPEEEDVRKTVLAEAPSFCVLDDDLFHVANDGKTTKVVPSQFRNDLLQDTHAGPLGAHMSACKLFELIRKKYFWPNLRADCEKVCRLCDVCALNRTSLRTKPPLESIKTTVALELLCVDVLKIGMSRSGNQYVVVMIDHFSKFLVAVPTPDKSAATVARAIGVEWILKFGPPSRLHSDRGTEFCNAINNFLCESFGILRGTTSAYHPQGNGVTERANRDIIAMLRKSPTSRFDWDERLPFIVYAHNCLSHRSTKCAPFELIFGRSPKWPTLMSEGKTPSFKYTIDIDTYLELLKENLSTLSQIALENADCMRAENKANYDIRNKTVRRNFEPGENVFVRRPHDKILRARCEKIAPINEGPFRIISTEPTSAKIDKGDGEVERVRLELLTKAPHRVAAIRTTSNTRAFVPGSHTMSDLDYSDDDYWTEEWRRRREDPEKRETAAAEEDEEPKNIPDKEMAQQSIRSAPDFSKSTSGEEISKDEATKPNYQSLANVSIVESKPPERRTLCESNLPRPFEQMQKSRSAKHAAKNHRSQKRTGFKRSQRPVSPSLRGTRKAPHHFKRKASPSQHGKATRKPLLTQPLSLPQRSIAVGRTVAGTQPLTVTLRNEPTCSSRDQLLLNAPTWFPQMVVILGDSFARDVGRRSAGKIIPAHSIEEIVAWRPTDNVNTSVTVCISHATVCRLGSDKVFHALRTMMRQGGQKTRFYLVAPPPLPSKVKEYSHWLDLLESLAVTEGHRFVCTVGRMSLASYYFFGQEVTKNIMGDGFMSQEIRSTVVAFIAEVAKVPIFLKKKDEKKKKE</sequence>
<dbReference type="GO" id="GO:0004519">
    <property type="term" value="F:endonuclease activity"/>
    <property type="evidence" value="ECO:0007669"/>
    <property type="project" value="UniProtKB-KW"/>
</dbReference>
<dbReference type="InterPro" id="IPR043502">
    <property type="entry name" value="DNA/RNA_pol_sf"/>
</dbReference>
<dbReference type="InterPro" id="IPR012337">
    <property type="entry name" value="RNaseH-like_sf"/>
</dbReference>
<dbReference type="PROSITE" id="PS00141">
    <property type="entry name" value="ASP_PROTEASE"/>
    <property type="match status" value="1"/>
</dbReference>
<dbReference type="PROSITE" id="PS50994">
    <property type="entry name" value="INTEGRASE"/>
    <property type="match status" value="1"/>
</dbReference>
<dbReference type="PROSITE" id="PS50175">
    <property type="entry name" value="ASP_PROT_RETROV"/>
    <property type="match status" value="1"/>
</dbReference>
<dbReference type="InterPro" id="IPR041588">
    <property type="entry name" value="Integrase_H2C2"/>
</dbReference>
<dbReference type="GO" id="GO:0015074">
    <property type="term" value="P:DNA integration"/>
    <property type="evidence" value="ECO:0007669"/>
    <property type="project" value="InterPro"/>
</dbReference>
<feature type="compositionally biased region" description="Polar residues" evidence="9">
    <location>
        <begin position="1308"/>
        <end position="1325"/>
    </location>
</feature>
<dbReference type="CDD" id="cd09274">
    <property type="entry name" value="RNase_HI_RT_Ty3"/>
    <property type="match status" value="1"/>
</dbReference>
<dbReference type="PROSITE" id="PS50878">
    <property type="entry name" value="RT_POL"/>
    <property type="match status" value="1"/>
</dbReference>
<dbReference type="GO" id="GO:0006508">
    <property type="term" value="P:proteolysis"/>
    <property type="evidence" value="ECO:0007669"/>
    <property type="project" value="UniProtKB-KW"/>
</dbReference>
<dbReference type="PANTHER" id="PTHR37984">
    <property type="entry name" value="PROTEIN CBG26694"/>
    <property type="match status" value="1"/>
</dbReference>
<comment type="caution">
    <text evidence="13">The sequence shown here is derived from an EMBL/GenBank/DDBJ whole genome shotgun (WGS) entry which is preliminary data.</text>
</comment>
<dbReference type="FunFam" id="3.30.420.10:FF:000032">
    <property type="entry name" value="Retrovirus-related Pol polyprotein from transposon 297-like Protein"/>
    <property type="match status" value="1"/>
</dbReference>
<name>A0A4U5MBU4_STECR</name>
<proteinExistence type="predicted"/>
<feature type="region of interest" description="Disordered" evidence="9">
    <location>
        <begin position="1280"/>
        <end position="1433"/>
    </location>
</feature>
<dbReference type="GO" id="GO:0003964">
    <property type="term" value="F:RNA-directed DNA polymerase activity"/>
    <property type="evidence" value="ECO:0007669"/>
    <property type="project" value="UniProtKB-KW"/>
</dbReference>
<dbReference type="Gene3D" id="2.40.70.10">
    <property type="entry name" value="Acid Proteases"/>
    <property type="match status" value="1"/>
</dbReference>
<evidence type="ECO:0000256" key="9">
    <source>
        <dbReference type="SAM" id="MobiDB-lite"/>
    </source>
</evidence>
<dbReference type="InterPro" id="IPR001584">
    <property type="entry name" value="Integrase_cat-core"/>
</dbReference>
<dbReference type="FunFam" id="1.10.340.70:FF:000001">
    <property type="entry name" value="Retrovirus-related Pol polyprotein from transposon gypsy-like Protein"/>
    <property type="match status" value="1"/>
</dbReference>
<keyword evidence="7" id="KW-0378">Hydrolase</keyword>
<dbReference type="Pfam" id="PF17917">
    <property type="entry name" value="RT_RNaseH"/>
    <property type="match status" value="1"/>
</dbReference>
<dbReference type="Gene3D" id="1.10.340.70">
    <property type="match status" value="1"/>
</dbReference>
<dbReference type="GO" id="GO:0003676">
    <property type="term" value="F:nucleic acid binding"/>
    <property type="evidence" value="ECO:0007669"/>
    <property type="project" value="InterPro"/>
</dbReference>
<gene>
    <name evidence="13" type="ORF">L596_022881</name>
</gene>
<evidence type="ECO:0000259" key="12">
    <source>
        <dbReference type="PROSITE" id="PS50994"/>
    </source>
</evidence>
<dbReference type="InterPro" id="IPR001969">
    <property type="entry name" value="Aspartic_peptidase_AS"/>
</dbReference>
<dbReference type="SUPFAM" id="SSF53098">
    <property type="entry name" value="Ribonuclease H-like"/>
    <property type="match status" value="1"/>
</dbReference>
<dbReference type="InterPro" id="IPR036397">
    <property type="entry name" value="RNaseH_sf"/>
</dbReference>
<evidence type="ECO:0000256" key="7">
    <source>
        <dbReference type="ARBA" id="ARBA00022801"/>
    </source>
</evidence>
<keyword evidence="2" id="KW-0645">Protease</keyword>
<dbReference type="Gene3D" id="3.10.10.10">
    <property type="entry name" value="HIV Type 1 Reverse Transcriptase, subunit A, domain 1"/>
    <property type="match status" value="1"/>
</dbReference>
<dbReference type="InterPro" id="IPR043128">
    <property type="entry name" value="Rev_trsase/Diguanyl_cyclase"/>
</dbReference>
<dbReference type="EMBL" id="AZBU02000008">
    <property type="protein sequence ID" value="TKR66609.1"/>
    <property type="molecule type" value="Genomic_DNA"/>
</dbReference>
<feature type="compositionally biased region" description="Basic residues" evidence="9">
    <location>
        <begin position="1402"/>
        <end position="1414"/>
    </location>
</feature>
<dbReference type="Gene3D" id="3.30.70.270">
    <property type="match status" value="2"/>
</dbReference>
<feature type="compositionally biased region" description="Basic residues" evidence="9">
    <location>
        <begin position="1372"/>
        <end position="1393"/>
    </location>
</feature>
<dbReference type="InterPro" id="IPR001995">
    <property type="entry name" value="Peptidase_A2_cat"/>
</dbReference>
<dbReference type="InterPro" id="IPR000477">
    <property type="entry name" value="RT_dom"/>
</dbReference>
<evidence type="ECO:0000259" key="11">
    <source>
        <dbReference type="PROSITE" id="PS50878"/>
    </source>
</evidence>
<dbReference type="GO" id="GO:0004190">
    <property type="term" value="F:aspartic-type endopeptidase activity"/>
    <property type="evidence" value="ECO:0007669"/>
    <property type="project" value="InterPro"/>
</dbReference>
<accession>A0A4U5MBU4</accession>
<dbReference type="SUPFAM" id="SSF50630">
    <property type="entry name" value="Acid proteases"/>
    <property type="match status" value="1"/>
</dbReference>
<dbReference type="InterPro" id="IPR050951">
    <property type="entry name" value="Retrovirus_Pol_polyprotein"/>
</dbReference>
<dbReference type="Pfam" id="PF17921">
    <property type="entry name" value="Integrase_H2C2"/>
    <property type="match status" value="1"/>
</dbReference>
<evidence type="ECO:0000313" key="13">
    <source>
        <dbReference type="EMBL" id="TKR66609.1"/>
    </source>
</evidence>
<keyword evidence="4" id="KW-0548">Nucleotidyltransferase</keyword>
<dbReference type="Pfam" id="PF00665">
    <property type="entry name" value="rve"/>
    <property type="match status" value="1"/>
</dbReference>
<keyword evidence="3" id="KW-0808">Transferase</keyword>
<feature type="compositionally biased region" description="Polar residues" evidence="9">
    <location>
        <begin position="1"/>
        <end position="30"/>
    </location>
</feature>
<keyword evidence="14" id="KW-1185">Reference proteome</keyword>
<dbReference type="Pfam" id="PF13975">
    <property type="entry name" value="gag-asp_proteas"/>
    <property type="match status" value="1"/>
</dbReference>
<keyword evidence="5" id="KW-0540">Nuclease</keyword>
<keyword evidence="8" id="KW-0695">RNA-directed DNA polymerase</keyword>
<dbReference type="EC" id="2.7.7.49" evidence="1"/>
<feature type="domain" description="Integrase catalytic" evidence="12">
    <location>
        <begin position="948"/>
        <end position="1114"/>
    </location>
</feature>
<dbReference type="InterPro" id="IPR021109">
    <property type="entry name" value="Peptidase_aspartic_dom_sf"/>
</dbReference>
<evidence type="ECO:0000259" key="10">
    <source>
        <dbReference type="PROSITE" id="PS50175"/>
    </source>
</evidence>
<dbReference type="SUPFAM" id="SSF56672">
    <property type="entry name" value="DNA/RNA polymerases"/>
    <property type="match status" value="1"/>
</dbReference>
<feature type="region of interest" description="Disordered" evidence="9">
    <location>
        <begin position="1"/>
        <end position="43"/>
    </location>
</feature>
<organism evidence="13 14">
    <name type="scientific">Steinernema carpocapsae</name>
    <name type="common">Entomopathogenic nematode</name>
    <dbReference type="NCBI Taxonomy" id="34508"/>
    <lineage>
        <taxon>Eukaryota</taxon>
        <taxon>Metazoa</taxon>
        <taxon>Ecdysozoa</taxon>
        <taxon>Nematoda</taxon>
        <taxon>Chromadorea</taxon>
        <taxon>Rhabditida</taxon>
        <taxon>Tylenchina</taxon>
        <taxon>Panagrolaimomorpha</taxon>
        <taxon>Strongyloidoidea</taxon>
        <taxon>Steinernematidae</taxon>
        <taxon>Steinernema</taxon>
    </lineage>
</organism>
<keyword evidence="6" id="KW-0255">Endonuclease</keyword>
<evidence type="ECO:0000256" key="3">
    <source>
        <dbReference type="ARBA" id="ARBA00022679"/>
    </source>
</evidence>
<dbReference type="GO" id="GO:0042575">
    <property type="term" value="C:DNA polymerase complex"/>
    <property type="evidence" value="ECO:0007669"/>
    <property type="project" value="UniProtKB-ARBA"/>
</dbReference>
<evidence type="ECO:0000256" key="2">
    <source>
        <dbReference type="ARBA" id="ARBA00022670"/>
    </source>
</evidence>
<reference evidence="13 14" key="1">
    <citation type="journal article" date="2015" name="Genome Biol.">
        <title>Comparative genomics of Steinernema reveals deeply conserved gene regulatory networks.</title>
        <authorList>
            <person name="Dillman A.R."/>
            <person name="Macchietto M."/>
            <person name="Porter C.F."/>
            <person name="Rogers A."/>
            <person name="Williams B."/>
            <person name="Antoshechkin I."/>
            <person name="Lee M.M."/>
            <person name="Goodwin Z."/>
            <person name="Lu X."/>
            <person name="Lewis E.E."/>
            <person name="Goodrich-Blair H."/>
            <person name="Stock S.P."/>
            <person name="Adams B.J."/>
            <person name="Sternberg P.W."/>
            <person name="Mortazavi A."/>
        </authorList>
    </citation>
    <scope>NUCLEOTIDE SEQUENCE [LARGE SCALE GENOMIC DNA]</scope>
    <source>
        <strain evidence="13 14">ALL</strain>
    </source>
</reference>
<dbReference type="CDD" id="cd00303">
    <property type="entry name" value="retropepsin_like"/>
    <property type="match status" value="1"/>
</dbReference>